<dbReference type="EMBL" id="KN837153">
    <property type="protein sequence ID" value="KIJ39348.1"/>
    <property type="molecule type" value="Genomic_DNA"/>
</dbReference>
<protein>
    <submittedName>
        <fullName evidence="1">Uncharacterized protein</fullName>
    </submittedName>
</protein>
<dbReference type="Proteomes" id="UP000054279">
    <property type="component" value="Unassembled WGS sequence"/>
</dbReference>
<reference evidence="1 2" key="1">
    <citation type="submission" date="2014-06" db="EMBL/GenBank/DDBJ databases">
        <title>Evolutionary Origins and Diversification of the Mycorrhizal Mutualists.</title>
        <authorList>
            <consortium name="DOE Joint Genome Institute"/>
            <consortium name="Mycorrhizal Genomics Consortium"/>
            <person name="Kohler A."/>
            <person name="Kuo A."/>
            <person name="Nagy L.G."/>
            <person name="Floudas D."/>
            <person name="Copeland A."/>
            <person name="Barry K.W."/>
            <person name="Cichocki N."/>
            <person name="Veneault-Fourrey C."/>
            <person name="LaButti K."/>
            <person name="Lindquist E.A."/>
            <person name="Lipzen A."/>
            <person name="Lundell T."/>
            <person name="Morin E."/>
            <person name="Murat C."/>
            <person name="Riley R."/>
            <person name="Ohm R."/>
            <person name="Sun H."/>
            <person name="Tunlid A."/>
            <person name="Henrissat B."/>
            <person name="Grigoriev I.V."/>
            <person name="Hibbett D.S."/>
            <person name="Martin F."/>
        </authorList>
    </citation>
    <scope>NUCLEOTIDE SEQUENCE [LARGE SCALE GENOMIC DNA]</scope>
    <source>
        <strain evidence="1 2">SS14</strain>
    </source>
</reference>
<accession>A0A0C9U8I4</accession>
<sequence length="149" mass="16632">MCLPLDEARELFDTEKEVFSWARGRIPLIVIFTKRDGAVDKATAQIISVGSESISGRAFRKEARKRAEIEVTTQIKEREKELRQLGHVNSAIVFLAISDMAESTVASESACANLIKATEEGLAGPKLKTVLSLVWGRNVLKTGFWCFFW</sequence>
<gene>
    <name evidence="1" type="ORF">M422DRAFT_257965</name>
</gene>
<dbReference type="HOGENOM" id="CLU_1750868_0_0_1"/>
<organism evidence="1 2">
    <name type="scientific">Sphaerobolus stellatus (strain SS14)</name>
    <dbReference type="NCBI Taxonomy" id="990650"/>
    <lineage>
        <taxon>Eukaryota</taxon>
        <taxon>Fungi</taxon>
        <taxon>Dikarya</taxon>
        <taxon>Basidiomycota</taxon>
        <taxon>Agaricomycotina</taxon>
        <taxon>Agaricomycetes</taxon>
        <taxon>Phallomycetidae</taxon>
        <taxon>Geastrales</taxon>
        <taxon>Sphaerobolaceae</taxon>
        <taxon>Sphaerobolus</taxon>
    </lineage>
</organism>
<evidence type="ECO:0000313" key="1">
    <source>
        <dbReference type="EMBL" id="KIJ39348.1"/>
    </source>
</evidence>
<keyword evidence="2" id="KW-1185">Reference proteome</keyword>
<dbReference type="OrthoDB" id="10351035at2759"/>
<name>A0A0C9U8I4_SPHS4</name>
<dbReference type="AlphaFoldDB" id="A0A0C9U8I4"/>
<evidence type="ECO:0000313" key="2">
    <source>
        <dbReference type="Proteomes" id="UP000054279"/>
    </source>
</evidence>
<proteinExistence type="predicted"/>